<evidence type="ECO:0000313" key="2">
    <source>
        <dbReference type="Proteomes" id="UP001190700"/>
    </source>
</evidence>
<dbReference type="EMBL" id="LGRX02003098">
    <property type="protein sequence ID" value="KAK3282925.1"/>
    <property type="molecule type" value="Genomic_DNA"/>
</dbReference>
<reference evidence="1 2" key="1">
    <citation type="journal article" date="2015" name="Genome Biol. Evol.">
        <title>Comparative Genomics of a Bacterivorous Green Alga Reveals Evolutionary Causalities and Consequences of Phago-Mixotrophic Mode of Nutrition.</title>
        <authorList>
            <person name="Burns J.A."/>
            <person name="Paasch A."/>
            <person name="Narechania A."/>
            <person name="Kim E."/>
        </authorList>
    </citation>
    <scope>NUCLEOTIDE SEQUENCE [LARGE SCALE GENOMIC DNA]</scope>
    <source>
        <strain evidence="1 2">PLY_AMNH</strain>
    </source>
</reference>
<evidence type="ECO:0000313" key="1">
    <source>
        <dbReference type="EMBL" id="KAK3282925.1"/>
    </source>
</evidence>
<organism evidence="1 2">
    <name type="scientific">Cymbomonas tetramitiformis</name>
    <dbReference type="NCBI Taxonomy" id="36881"/>
    <lineage>
        <taxon>Eukaryota</taxon>
        <taxon>Viridiplantae</taxon>
        <taxon>Chlorophyta</taxon>
        <taxon>Pyramimonadophyceae</taxon>
        <taxon>Pyramimonadales</taxon>
        <taxon>Pyramimonadaceae</taxon>
        <taxon>Cymbomonas</taxon>
    </lineage>
</organism>
<accession>A0AAE0GR87</accession>
<dbReference type="AlphaFoldDB" id="A0AAE0GR87"/>
<protein>
    <submittedName>
        <fullName evidence="1">Uncharacterized protein</fullName>
    </submittedName>
</protein>
<proteinExistence type="predicted"/>
<keyword evidence="2" id="KW-1185">Reference proteome</keyword>
<sequence length="134" mass="14383">MLRRKRPRTFYPTEYRNADGHCGHFVSGKNIVSDDTAPPPVPSMSMGALTAAPVQRGQRPAPSIPPPVPAVQVTPPVSVVQLATALGEATQYRVASLFEGMRVETLPLGATQHNPAGFCAMHVVDSDSDEHTIR</sequence>
<gene>
    <name evidence="1" type="ORF">CYMTET_9361</name>
</gene>
<comment type="caution">
    <text evidence="1">The sequence shown here is derived from an EMBL/GenBank/DDBJ whole genome shotgun (WGS) entry which is preliminary data.</text>
</comment>
<name>A0AAE0GR87_9CHLO</name>
<dbReference type="Proteomes" id="UP001190700">
    <property type="component" value="Unassembled WGS sequence"/>
</dbReference>